<dbReference type="AlphaFoldDB" id="A0A6A3TWM1"/>
<gene>
    <name evidence="1" type="ORF">PF006_g11946</name>
</gene>
<reference evidence="1 2" key="1">
    <citation type="submission" date="2018-08" db="EMBL/GenBank/DDBJ databases">
        <title>Genomic investigation of the strawberry pathogen Phytophthora fragariae indicates pathogenicity is determined by transcriptional variation in three key races.</title>
        <authorList>
            <person name="Adams T.M."/>
            <person name="Armitage A.D."/>
            <person name="Sobczyk M.K."/>
            <person name="Bates H.J."/>
            <person name="Dunwell J.M."/>
            <person name="Nellist C.F."/>
            <person name="Harrison R.J."/>
        </authorList>
    </citation>
    <scope>NUCLEOTIDE SEQUENCE [LARGE SCALE GENOMIC DNA]</scope>
    <source>
        <strain evidence="1 2">NOV-5</strain>
    </source>
</reference>
<protein>
    <submittedName>
        <fullName evidence="1">Uncharacterized protein</fullName>
    </submittedName>
</protein>
<dbReference type="Proteomes" id="UP000440732">
    <property type="component" value="Unassembled WGS sequence"/>
</dbReference>
<comment type="caution">
    <text evidence="1">The sequence shown here is derived from an EMBL/GenBank/DDBJ whole genome shotgun (WGS) entry which is preliminary data.</text>
</comment>
<evidence type="ECO:0000313" key="1">
    <source>
        <dbReference type="EMBL" id="KAE9143001.1"/>
    </source>
</evidence>
<organism evidence="1 2">
    <name type="scientific">Phytophthora fragariae</name>
    <dbReference type="NCBI Taxonomy" id="53985"/>
    <lineage>
        <taxon>Eukaryota</taxon>
        <taxon>Sar</taxon>
        <taxon>Stramenopiles</taxon>
        <taxon>Oomycota</taxon>
        <taxon>Peronosporomycetes</taxon>
        <taxon>Peronosporales</taxon>
        <taxon>Peronosporaceae</taxon>
        <taxon>Phytophthora</taxon>
    </lineage>
</organism>
<evidence type="ECO:0000313" key="2">
    <source>
        <dbReference type="Proteomes" id="UP000440732"/>
    </source>
</evidence>
<accession>A0A6A3TWM1</accession>
<proteinExistence type="predicted"/>
<sequence>MAPRFHIGSVNPLKRAVSHKQKRRKSGGTLERDADRRAALRSMHDIMRILGFEEEEQLVDWPLLIKMPLEILDKAAANVVQLVIKLIMRVSGCEATQAEERSTLRRVVGELVIATSGSPTILESDQLVKHLTDLGKSENTTTRRYMQSVICKSLSYRRAREVLATTRAPVELPPAVGEHAFTSRRADFEVLAGGGNLEPALKYVRLKRIDIVNALEFVQNNCDLSWRNGHIVSRSIGAEKVELPRLRRHLSMEFLFGGYVRWAKSSGLGSVGRHEFYSLLRLVTVEVQNVTGASYYFTDGVIDSFKMLRELLARLSELVPPATSHNWLFRLHQCNTLLSQCDHEHEWSCGSCSALDRLCDEIGDLVNQLRQRETEEDAQLVSMTACLQRVGGQIFRYVKHAARGVWQHARIADTMIESVNNPVTKTSVIFVDLDHKQKILGRKLVENQMEYFGKAGMSLLGAMVMSAPRHDGTDEARDGNAESVGVLLHFVDMVVANGAQDVFQVISCLEALILVLHDRFPEANRMVLISDNASVFTSGEWIPWVIKLTRKYPHLRVSRYKNTEAQTGRDMLDAHFSFLNRKMDSFVRKDNAIQTPDDLYSALTDEGGVANTTALLLGVDSLKASLFNNAKSSFSSKIKSGVRRIHDTVYEPACDSVCIGTTPMCRIFTKSEVPNSVITNLLAQMQRRTRLPRYVCAHTHAEQIVASVLEKTLSAQPHCTPAHNTEGTTLTGVIIKKRFSSSKSDGLRKALTVVLASESATGVVRAEEASSATLFELVRCPQCSKRYSCDVALNQHETICSEYVFRDKNELIVSALKDFFTVSKQTFVDTRSCSISSGGVALEASTRRSRRNWAEKESVNEFAILPLRLKEAIKSFFTEQREHDRKVKPHDVIEFLKASIVATTDWDSKFLLTEQRLKTELSRLAK</sequence>
<dbReference type="EMBL" id="QXGA01000653">
    <property type="protein sequence ID" value="KAE9143001.1"/>
    <property type="molecule type" value="Genomic_DNA"/>
</dbReference>
<name>A0A6A3TWM1_9STRA</name>